<feature type="region of interest" description="Disordered" evidence="1">
    <location>
        <begin position="86"/>
        <end position="124"/>
    </location>
</feature>
<protein>
    <submittedName>
        <fullName evidence="2">Uncharacterized protein</fullName>
    </submittedName>
</protein>
<name>A0A5D2Y3N5_GOSMU</name>
<feature type="compositionally biased region" description="Polar residues" evidence="1">
    <location>
        <begin position="106"/>
        <end position="117"/>
    </location>
</feature>
<gene>
    <name evidence="2" type="ORF">E1A91_A08G018300v1</name>
</gene>
<evidence type="ECO:0000313" key="2">
    <source>
        <dbReference type="EMBL" id="TYJ20759.1"/>
    </source>
</evidence>
<dbReference type="AlphaFoldDB" id="A0A5D2Y3N5"/>
<reference evidence="2 3" key="1">
    <citation type="submission" date="2019-07" db="EMBL/GenBank/DDBJ databases">
        <title>WGS assembly of Gossypium mustelinum.</title>
        <authorList>
            <person name="Chen Z.J."/>
            <person name="Sreedasyam A."/>
            <person name="Ando A."/>
            <person name="Song Q."/>
            <person name="De L."/>
            <person name="Hulse-Kemp A."/>
            <person name="Ding M."/>
            <person name="Ye W."/>
            <person name="Kirkbride R."/>
            <person name="Jenkins J."/>
            <person name="Plott C."/>
            <person name="Lovell J."/>
            <person name="Lin Y.-M."/>
            <person name="Vaughn R."/>
            <person name="Liu B."/>
            <person name="Li W."/>
            <person name="Simpson S."/>
            <person name="Scheffler B."/>
            <person name="Saski C."/>
            <person name="Grover C."/>
            <person name="Hu G."/>
            <person name="Conover J."/>
            <person name="Carlson J."/>
            <person name="Shu S."/>
            <person name="Boston L."/>
            <person name="Williams M."/>
            <person name="Peterson D."/>
            <person name="Mcgee K."/>
            <person name="Jones D."/>
            <person name="Wendel J."/>
            <person name="Stelly D."/>
            <person name="Grimwood J."/>
            <person name="Schmutz J."/>
        </authorList>
    </citation>
    <scope>NUCLEOTIDE SEQUENCE [LARGE SCALE GENOMIC DNA]</scope>
    <source>
        <strain evidence="2">1408120.09</strain>
    </source>
</reference>
<evidence type="ECO:0000313" key="3">
    <source>
        <dbReference type="Proteomes" id="UP000323597"/>
    </source>
</evidence>
<sequence length="124" mass="12724">MDSQVLVALALSLVGGLSTSLGALFVILNQAPNLKMLGLLQVMLQDLCKAQNLPGARNSEAQNPNAACLGRAAPASAQPLARLCSAPASTTPIPSDTPTTVGHGHLQSQEAGATTKKNNVKKEK</sequence>
<accession>A0A5D2Y3N5</accession>
<keyword evidence="3" id="KW-1185">Reference proteome</keyword>
<feature type="compositionally biased region" description="Low complexity" evidence="1">
    <location>
        <begin position="86"/>
        <end position="100"/>
    </location>
</feature>
<evidence type="ECO:0000256" key="1">
    <source>
        <dbReference type="SAM" id="MobiDB-lite"/>
    </source>
</evidence>
<proteinExistence type="predicted"/>
<dbReference type="Proteomes" id="UP000323597">
    <property type="component" value="Chromosome A08"/>
</dbReference>
<dbReference type="EMBL" id="CM017643">
    <property type="protein sequence ID" value="TYJ20759.1"/>
    <property type="molecule type" value="Genomic_DNA"/>
</dbReference>
<organism evidence="2 3">
    <name type="scientific">Gossypium mustelinum</name>
    <name type="common">Cotton</name>
    <name type="synonym">Gossypium caicoense</name>
    <dbReference type="NCBI Taxonomy" id="34275"/>
    <lineage>
        <taxon>Eukaryota</taxon>
        <taxon>Viridiplantae</taxon>
        <taxon>Streptophyta</taxon>
        <taxon>Embryophyta</taxon>
        <taxon>Tracheophyta</taxon>
        <taxon>Spermatophyta</taxon>
        <taxon>Magnoliopsida</taxon>
        <taxon>eudicotyledons</taxon>
        <taxon>Gunneridae</taxon>
        <taxon>Pentapetalae</taxon>
        <taxon>rosids</taxon>
        <taxon>malvids</taxon>
        <taxon>Malvales</taxon>
        <taxon>Malvaceae</taxon>
        <taxon>Malvoideae</taxon>
        <taxon>Gossypium</taxon>
    </lineage>
</organism>